<comment type="caution">
    <text evidence="1">The sequence shown here is derived from an EMBL/GenBank/DDBJ whole genome shotgun (WGS) entry which is preliminary data.</text>
</comment>
<evidence type="ECO:0000313" key="2">
    <source>
        <dbReference type="EMBL" id="CAF1679830.1"/>
    </source>
</evidence>
<accession>A0A815SVS7</accession>
<name>A0A815SVS7_9BILA</name>
<evidence type="ECO:0000313" key="1">
    <source>
        <dbReference type="EMBL" id="CAF1495095.1"/>
    </source>
</evidence>
<gene>
    <name evidence="1" type="ORF">CJN711_LOCUS26929</name>
    <name evidence="2" type="ORF">KQP761_LOCUS36283</name>
</gene>
<sequence length="338" mass="37209">MNPNGWHHLETFPQLKIFIYERYRIKTTFSAMEALAGAGLMPIPSKPTERTDQNVTPITESDGLYPLINEDFDEDDDQEKRLNDLKVKYKSYPSLVELKAMIDEENPSEPVVINPPSIEPLKEFIERRAITIEGLKDLRARMAKHVLNCKISNTVGNSASIVGGLLCFVFPPIGVPVLLAGAATSLGTNITEGFIENRLRKKYIHMIQEDSLAMKVCETNIKDITAWLITVYSLGYTVSKAGVNFFQLSEAIQAATTLGTWAELVGQLPSLAGALATGAKTAGTISGKILGVSVIISVADLVHTWIIKNATLKSIDKDIGLLEQQLVELKRITEVYHA</sequence>
<dbReference type="Proteomes" id="UP000663855">
    <property type="component" value="Unassembled WGS sequence"/>
</dbReference>
<organism evidence="1 3">
    <name type="scientific">Rotaria magnacalcarata</name>
    <dbReference type="NCBI Taxonomy" id="392030"/>
    <lineage>
        <taxon>Eukaryota</taxon>
        <taxon>Metazoa</taxon>
        <taxon>Spiralia</taxon>
        <taxon>Gnathifera</taxon>
        <taxon>Rotifera</taxon>
        <taxon>Eurotatoria</taxon>
        <taxon>Bdelloidea</taxon>
        <taxon>Philodinida</taxon>
        <taxon>Philodinidae</taxon>
        <taxon>Rotaria</taxon>
    </lineage>
</organism>
<dbReference type="AlphaFoldDB" id="A0A815SVS7"/>
<dbReference type="OrthoDB" id="10035624at2759"/>
<dbReference type="EMBL" id="CAJNOW010020507">
    <property type="protein sequence ID" value="CAF1679830.1"/>
    <property type="molecule type" value="Genomic_DNA"/>
</dbReference>
<dbReference type="EMBL" id="CAJNOV010012717">
    <property type="protein sequence ID" value="CAF1495095.1"/>
    <property type="molecule type" value="Genomic_DNA"/>
</dbReference>
<evidence type="ECO:0000313" key="3">
    <source>
        <dbReference type="Proteomes" id="UP000663855"/>
    </source>
</evidence>
<proteinExistence type="predicted"/>
<reference evidence="1" key="1">
    <citation type="submission" date="2021-02" db="EMBL/GenBank/DDBJ databases">
        <authorList>
            <person name="Nowell W R."/>
        </authorList>
    </citation>
    <scope>NUCLEOTIDE SEQUENCE</scope>
</reference>
<dbReference type="Proteomes" id="UP000663834">
    <property type="component" value="Unassembled WGS sequence"/>
</dbReference>
<protein>
    <submittedName>
        <fullName evidence="1">Uncharacterized protein</fullName>
    </submittedName>
</protein>